<dbReference type="NCBIfam" id="TIGR02532">
    <property type="entry name" value="IV_pilin_GFxxxE"/>
    <property type="match status" value="1"/>
</dbReference>
<evidence type="ECO:0000313" key="8">
    <source>
        <dbReference type="EMBL" id="MDX8419578.1"/>
    </source>
</evidence>
<keyword evidence="2" id="KW-0488">Methylation</keyword>
<keyword evidence="3 7" id="KW-0812">Transmembrane</keyword>
<dbReference type="SUPFAM" id="SSF54523">
    <property type="entry name" value="Pili subunits"/>
    <property type="match status" value="1"/>
</dbReference>
<keyword evidence="5 7" id="KW-0472">Membrane</keyword>
<keyword evidence="4 7" id="KW-1133">Transmembrane helix</keyword>
<evidence type="ECO:0000256" key="1">
    <source>
        <dbReference type="ARBA" id="ARBA00004167"/>
    </source>
</evidence>
<dbReference type="Pfam" id="PF07963">
    <property type="entry name" value="N_methyl"/>
    <property type="match status" value="1"/>
</dbReference>
<dbReference type="Gene3D" id="3.30.700.10">
    <property type="entry name" value="Glycoprotein, Type 4 Pilin"/>
    <property type="match status" value="1"/>
</dbReference>
<dbReference type="GO" id="GO:0016020">
    <property type="term" value="C:membrane"/>
    <property type="evidence" value="ECO:0007669"/>
    <property type="project" value="UniProtKB-SubCell"/>
</dbReference>
<comment type="caution">
    <text evidence="8">The sequence shown here is derived from an EMBL/GenBank/DDBJ whole genome shotgun (WGS) entry which is preliminary data.</text>
</comment>
<dbReference type="InterPro" id="IPR012902">
    <property type="entry name" value="N_methyl_site"/>
</dbReference>
<protein>
    <submittedName>
        <fullName evidence="8">Prepilin-type N-terminal cleavage/methylation domain-containing protein</fullName>
    </submittedName>
</protein>
<evidence type="ECO:0000256" key="2">
    <source>
        <dbReference type="ARBA" id="ARBA00022481"/>
    </source>
</evidence>
<accession>A0AB35U2A6</accession>
<proteinExistence type="predicted"/>
<evidence type="ECO:0000256" key="4">
    <source>
        <dbReference type="ARBA" id="ARBA00022989"/>
    </source>
</evidence>
<dbReference type="EMBL" id="JALBUR010000011">
    <property type="protein sequence ID" value="MDX8419578.1"/>
    <property type="molecule type" value="Genomic_DNA"/>
</dbReference>
<feature type="transmembrane region" description="Helical" evidence="7">
    <location>
        <begin position="12"/>
        <end position="30"/>
    </location>
</feature>
<comment type="subcellular location">
    <subcellularLocation>
        <location evidence="1">Membrane</location>
        <topology evidence="1">Single-pass membrane protein</topology>
    </subcellularLocation>
</comment>
<evidence type="ECO:0000256" key="5">
    <source>
        <dbReference type="ARBA" id="ARBA00023136"/>
    </source>
</evidence>
<organism evidence="8 9">
    <name type="scientific">Grylomicrobium aquisgranensis</name>
    <dbReference type="NCBI Taxonomy" id="2926318"/>
    <lineage>
        <taxon>Bacteria</taxon>
        <taxon>Bacillati</taxon>
        <taxon>Bacillota</taxon>
        <taxon>Erysipelotrichia</taxon>
        <taxon>Erysipelotrichales</taxon>
        <taxon>Erysipelotrichaceae</taxon>
        <taxon>Grylomicrobium</taxon>
    </lineage>
</organism>
<dbReference type="PANTHER" id="PTHR30093:SF44">
    <property type="entry name" value="TYPE II SECRETION SYSTEM CORE PROTEIN G"/>
    <property type="match status" value="1"/>
</dbReference>
<reference evidence="8 9" key="1">
    <citation type="submission" date="2022-03" db="EMBL/GenBank/DDBJ databases">
        <title>Novel taxa within the pig intestine.</title>
        <authorList>
            <person name="Wylensek D."/>
            <person name="Bishof K."/>
            <person name="Afrizal A."/>
            <person name="Clavel T."/>
        </authorList>
    </citation>
    <scope>NUCLEOTIDE SEQUENCE [LARGE SCALE GENOMIC DNA]</scope>
    <source>
        <strain evidence="8 9">CLA-KB-P133</strain>
    </source>
</reference>
<dbReference type="RefSeq" id="WP_370595951.1">
    <property type="nucleotide sequence ID" value="NZ_JALBUR010000011.1"/>
</dbReference>
<evidence type="ECO:0000256" key="6">
    <source>
        <dbReference type="SAM" id="MobiDB-lite"/>
    </source>
</evidence>
<dbReference type="InterPro" id="IPR045584">
    <property type="entry name" value="Pilin-like"/>
</dbReference>
<name>A0AB35U2A6_9FIRM</name>
<sequence>MRKRKGFTLAELLVVTAIIAVLVAISIPIFSSQLEKSRVAADQANVRSAKAAAAAEYMSNGESGSVSYVYIDGSVTKIDLTNTMNLDKKVSESGYGKSTKEDADGSITGATGMPKDSVVEVNIEGSVITARWIQGLLSYDSATKTLTFSEKSLTNQSIKDELSRLGVSAEEIEQIIAPEGSKIEDNTKNLFSGFTNLKKVNLSQAVLKQSSPDLYAGMPASVNEIVLPKATSDYDIKGIWYTTDGRWNKSKYYDKGKGTRIYANQSGQTIYRNNPKG</sequence>
<keyword evidence="9" id="KW-1185">Reference proteome</keyword>
<dbReference type="Proteomes" id="UP001286174">
    <property type="component" value="Unassembled WGS sequence"/>
</dbReference>
<gene>
    <name evidence="8" type="ORF">MOZ60_05680</name>
</gene>
<evidence type="ECO:0000313" key="9">
    <source>
        <dbReference type="Proteomes" id="UP001286174"/>
    </source>
</evidence>
<evidence type="ECO:0000256" key="7">
    <source>
        <dbReference type="SAM" id="Phobius"/>
    </source>
</evidence>
<feature type="region of interest" description="Disordered" evidence="6">
    <location>
        <begin position="91"/>
        <end position="111"/>
    </location>
</feature>
<dbReference type="PANTHER" id="PTHR30093">
    <property type="entry name" value="GENERAL SECRETION PATHWAY PROTEIN G"/>
    <property type="match status" value="1"/>
</dbReference>
<dbReference type="AlphaFoldDB" id="A0AB35U2A6"/>
<evidence type="ECO:0000256" key="3">
    <source>
        <dbReference type="ARBA" id="ARBA00022692"/>
    </source>
</evidence>